<dbReference type="Proteomes" id="UP001500620">
    <property type="component" value="Unassembled WGS sequence"/>
</dbReference>
<comment type="caution">
    <text evidence="9">The sequence shown here is derived from an EMBL/GenBank/DDBJ whole genome shotgun (WGS) entry which is preliminary data.</text>
</comment>
<organism evidence="9 10">
    <name type="scientific">Dactylosporangium darangshiense</name>
    <dbReference type="NCBI Taxonomy" id="579108"/>
    <lineage>
        <taxon>Bacteria</taxon>
        <taxon>Bacillati</taxon>
        <taxon>Actinomycetota</taxon>
        <taxon>Actinomycetes</taxon>
        <taxon>Micromonosporales</taxon>
        <taxon>Micromonosporaceae</taxon>
        <taxon>Dactylosporangium</taxon>
    </lineage>
</organism>
<evidence type="ECO:0000256" key="7">
    <source>
        <dbReference type="SAM" id="Phobius"/>
    </source>
</evidence>
<feature type="domain" description="ABC3 transporter permease C-terminal" evidence="8">
    <location>
        <begin position="263"/>
        <end position="378"/>
    </location>
</feature>
<keyword evidence="4 7" id="KW-1133">Transmembrane helix</keyword>
<comment type="subcellular location">
    <subcellularLocation>
        <location evidence="1">Cell membrane</location>
        <topology evidence="1">Multi-pass membrane protein</topology>
    </subcellularLocation>
</comment>
<evidence type="ECO:0000259" key="8">
    <source>
        <dbReference type="Pfam" id="PF02687"/>
    </source>
</evidence>
<feature type="domain" description="ABC3 transporter permease C-terminal" evidence="8">
    <location>
        <begin position="666"/>
        <end position="781"/>
    </location>
</feature>
<evidence type="ECO:0000256" key="6">
    <source>
        <dbReference type="ARBA" id="ARBA00038076"/>
    </source>
</evidence>
<evidence type="ECO:0000256" key="4">
    <source>
        <dbReference type="ARBA" id="ARBA00022989"/>
    </source>
</evidence>
<name>A0ABP8DKU8_9ACTN</name>
<feature type="transmembrane region" description="Helical" evidence="7">
    <location>
        <begin position="707"/>
        <end position="730"/>
    </location>
</feature>
<protein>
    <recommendedName>
        <fullName evidence="8">ABC3 transporter permease C-terminal domain-containing protein</fullName>
    </recommendedName>
</protein>
<evidence type="ECO:0000256" key="2">
    <source>
        <dbReference type="ARBA" id="ARBA00022475"/>
    </source>
</evidence>
<evidence type="ECO:0000256" key="1">
    <source>
        <dbReference type="ARBA" id="ARBA00004651"/>
    </source>
</evidence>
<dbReference type="PANTHER" id="PTHR30572">
    <property type="entry name" value="MEMBRANE COMPONENT OF TRANSPORTER-RELATED"/>
    <property type="match status" value="1"/>
</dbReference>
<feature type="transmembrane region" description="Helical" evidence="7">
    <location>
        <begin position="351"/>
        <end position="371"/>
    </location>
</feature>
<evidence type="ECO:0000313" key="9">
    <source>
        <dbReference type="EMBL" id="GAA4258490.1"/>
    </source>
</evidence>
<proteinExistence type="inferred from homology"/>
<sequence>MSAGLGRVVRAGGRRRVQTVVMTLTTLLAVTASVLAVGLLVAASEPFARAFARQHGAHLTAQFDAAKATAEQLSATAHAAGVTAAAGPFPTVDLQPRTVTERQFGPPPGIDLPSMTIVGRPDPGTDLDVLELTDGKWPTGPGEIVFSARDGGGGTFAVGDEVMFPAAPGSPKVKVVGLARSVGRTAQAWALPATVTSLTGSNPAGFQMLYRFSKAATDADMTADRDVISAAVPQDALQGSASYLQVKTDAEKVAATFAPFVIAFGVLGLAMSVLIIGIVVSGAVSSATRRIGILKALGYTPAQVARAYVGQALIPATIGALLGIPLGNLAAIPILSEEGDAFGTGAATLDWWVSVVVPVAALAAVVATAFVPALRAGRLRTVDALAVGRTPSLGRGRAARHLLGRLPLPRPMSLGLANPFTRPGRSATIAAAVALGALGVTFGVGLALSVGGVQTALNRRDSGDVMVYMAGPQEARMTRPGAPTMPDPDPAAVQAAIKAQPGTVRYFGSNIGELTVAGITGATQVVMFDGDATWGTYEMVAGRWFDGPGEAVVPSAFLDSAGVKIGDTLTLSNAGHTATVRIVGEVLDLSSDGHRIITDVRSVSGLDLKQNFGGETFHVDVADGTDMKSYLAAINQQVEDKGGHAELNVGEISQTVVAMDTLAGTLTLLLVAVAGLGVLNTVVLDTRERVHELGVFKALGMAPRQTVAMVLTSVAGIGLLAGLVGVPAGIAVHDWILPRMGHAAGTRFPPHILDVYGPLLLAGLFLGGLVIALAGALLPAGWAARTSTARALRTE</sequence>
<keyword evidence="5 7" id="KW-0472">Membrane</keyword>
<reference evidence="10" key="1">
    <citation type="journal article" date="2019" name="Int. J. Syst. Evol. Microbiol.">
        <title>The Global Catalogue of Microorganisms (GCM) 10K type strain sequencing project: providing services to taxonomists for standard genome sequencing and annotation.</title>
        <authorList>
            <consortium name="The Broad Institute Genomics Platform"/>
            <consortium name="The Broad Institute Genome Sequencing Center for Infectious Disease"/>
            <person name="Wu L."/>
            <person name="Ma J."/>
        </authorList>
    </citation>
    <scope>NUCLEOTIDE SEQUENCE [LARGE SCALE GENOMIC DNA]</scope>
    <source>
        <strain evidence="10">JCM 17441</strain>
    </source>
</reference>
<feature type="transmembrane region" description="Helical" evidence="7">
    <location>
        <begin position="305"/>
        <end position="331"/>
    </location>
</feature>
<evidence type="ECO:0000256" key="3">
    <source>
        <dbReference type="ARBA" id="ARBA00022692"/>
    </source>
</evidence>
<keyword evidence="3 7" id="KW-0812">Transmembrane</keyword>
<dbReference type="InterPro" id="IPR003838">
    <property type="entry name" value="ABC3_permease_C"/>
</dbReference>
<keyword evidence="10" id="KW-1185">Reference proteome</keyword>
<feature type="transmembrane region" description="Helical" evidence="7">
    <location>
        <begin position="20"/>
        <end position="43"/>
    </location>
</feature>
<keyword evidence="2" id="KW-1003">Cell membrane</keyword>
<dbReference type="InterPro" id="IPR050250">
    <property type="entry name" value="Macrolide_Exporter_MacB"/>
</dbReference>
<feature type="transmembrane region" description="Helical" evidence="7">
    <location>
        <begin position="759"/>
        <end position="784"/>
    </location>
</feature>
<feature type="transmembrane region" description="Helical" evidence="7">
    <location>
        <begin position="429"/>
        <end position="450"/>
    </location>
</feature>
<evidence type="ECO:0000256" key="5">
    <source>
        <dbReference type="ARBA" id="ARBA00023136"/>
    </source>
</evidence>
<feature type="transmembrane region" description="Helical" evidence="7">
    <location>
        <begin position="257"/>
        <end position="284"/>
    </location>
</feature>
<accession>A0ABP8DKU8</accession>
<dbReference type="RefSeq" id="WP_345135415.1">
    <property type="nucleotide sequence ID" value="NZ_BAABAT010000031.1"/>
</dbReference>
<dbReference type="Pfam" id="PF02687">
    <property type="entry name" value="FtsX"/>
    <property type="match status" value="2"/>
</dbReference>
<dbReference type="PANTHER" id="PTHR30572:SF4">
    <property type="entry name" value="ABC TRANSPORTER PERMEASE YTRF"/>
    <property type="match status" value="1"/>
</dbReference>
<dbReference type="EMBL" id="BAABAT010000031">
    <property type="protein sequence ID" value="GAA4258490.1"/>
    <property type="molecule type" value="Genomic_DNA"/>
</dbReference>
<comment type="similarity">
    <text evidence="6">Belongs to the ABC-4 integral membrane protein family.</text>
</comment>
<gene>
    <name evidence="9" type="ORF">GCM10022255_079380</name>
</gene>
<feature type="transmembrane region" description="Helical" evidence="7">
    <location>
        <begin position="662"/>
        <end position="686"/>
    </location>
</feature>
<evidence type="ECO:0000313" key="10">
    <source>
        <dbReference type="Proteomes" id="UP001500620"/>
    </source>
</evidence>